<dbReference type="GO" id="GO:0005737">
    <property type="term" value="C:cytoplasm"/>
    <property type="evidence" value="ECO:0007669"/>
    <property type="project" value="UniProtKB-SubCell"/>
</dbReference>
<feature type="binding site" evidence="9">
    <location>
        <position position="130"/>
    </location>
    <ligand>
        <name>L-histidine</name>
        <dbReference type="ChEBI" id="CHEBI:57595"/>
    </ligand>
</feature>
<dbReference type="GO" id="GO:0004821">
    <property type="term" value="F:histidine-tRNA ligase activity"/>
    <property type="evidence" value="ECO:0007669"/>
    <property type="project" value="TreeGrafter"/>
</dbReference>
<comment type="subunit">
    <text evidence="4 8">Heteromultimer composed of HisG and HisZ subunits.</text>
</comment>
<dbReference type="InParanoid" id="A0A540VGJ2"/>
<comment type="function">
    <text evidence="7 8">Required for the first step of histidine biosynthesis. May allow the feedback regulation of ATP phosphoribosyltransferase activity by histidine.</text>
</comment>
<evidence type="ECO:0000256" key="4">
    <source>
        <dbReference type="ARBA" id="ARBA00011496"/>
    </source>
</evidence>
<dbReference type="CDD" id="cd00773">
    <property type="entry name" value="HisRS-like_core"/>
    <property type="match status" value="1"/>
</dbReference>
<dbReference type="GO" id="GO:0000105">
    <property type="term" value="P:L-histidine biosynthetic process"/>
    <property type="evidence" value="ECO:0007669"/>
    <property type="project" value="UniProtKB-UniRule"/>
</dbReference>
<dbReference type="NCBIfam" id="TIGR00443">
    <property type="entry name" value="hisZ_biosyn_reg"/>
    <property type="match status" value="1"/>
</dbReference>
<dbReference type="PANTHER" id="PTHR43707">
    <property type="entry name" value="HISTIDYL-TRNA SYNTHETASE"/>
    <property type="match status" value="1"/>
</dbReference>
<evidence type="ECO:0000256" key="2">
    <source>
        <dbReference type="ARBA" id="ARBA00004667"/>
    </source>
</evidence>
<dbReference type="Proteomes" id="UP000317371">
    <property type="component" value="Unassembled WGS sequence"/>
</dbReference>
<dbReference type="PROSITE" id="PS50862">
    <property type="entry name" value="AA_TRNA_LIGASE_II"/>
    <property type="match status" value="1"/>
</dbReference>
<name>A0A540VGJ2_9CHLR</name>
<accession>A0A540VGJ2</accession>
<comment type="caution">
    <text evidence="11">The sequence shown here is derived from an EMBL/GenBank/DDBJ whole genome shotgun (WGS) entry which is preliminary data.</text>
</comment>
<dbReference type="OrthoDB" id="9800814at2"/>
<evidence type="ECO:0000256" key="8">
    <source>
        <dbReference type="HAMAP-Rule" id="MF_00125"/>
    </source>
</evidence>
<feature type="binding site" evidence="9">
    <location>
        <position position="116"/>
    </location>
    <ligand>
        <name>L-histidine</name>
        <dbReference type="ChEBI" id="CHEBI:57595"/>
    </ligand>
</feature>
<dbReference type="RefSeq" id="WP_141610090.1">
    <property type="nucleotide sequence ID" value="NZ_VIGC02000011.1"/>
</dbReference>
<organism evidence="11 12">
    <name type="scientific">Litorilinea aerophila</name>
    <dbReference type="NCBI Taxonomy" id="1204385"/>
    <lineage>
        <taxon>Bacteria</taxon>
        <taxon>Bacillati</taxon>
        <taxon>Chloroflexota</taxon>
        <taxon>Caldilineae</taxon>
        <taxon>Caldilineales</taxon>
        <taxon>Caldilineaceae</taxon>
        <taxon>Litorilinea</taxon>
    </lineage>
</organism>
<dbReference type="HAMAP" id="MF_00125">
    <property type="entry name" value="HisZ"/>
    <property type="match status" value="1"/>
</dbReference>
<comment type="subcellular location">
    <subcellularLocation>
        <location evidence="1 8">Cytoplasm</location>
    </subcellularLocation>
</comment>
<evidence type="ECO:0000313" key="12">
    <source>
        <dbReference type="Proteomes" id="UP000317371"/>
    </source>
</evidence>
<gene>
    <name evidence="8 11" type="primary">hisZ</name>
    <name evidence="11" type="ORF">FKZ61_10555</name>
</gene>
<evidence type="ECO:0000256" key="3">
    <source>
        <dbReference type="ARBA" id="ARBA00005539"/>
    </source>
</evidence>
<proteinExistence type="inferred from homology"/>
<keyword evidence="12" id="KW-1185">Reference proteome</keyword>
<protein>
    <recommendedName>
        <fullName evidence="5 8">ATP phosphoribosyltransferase regulatory subunit</fullName>
    </recommendedName>
</protein>
<dbReference type="GO" id="GO:0016757">
    <property type="term" value="F:glycosyltransferase activity"/>
    <property type="evidence" value="ECO:0007669"/>
    <property type="project" value="UniProtKB-KW"/>
</dbReference>
<feature type="binding site" evidence="9">
    <location>
        <begin position="86"/>
        <end position="88"/>
    </location>
    <ligand>
        <name>L-histidine</name>
        <dbReference type="ChEBI" id="CHEBI:57595"/>
    </ligand>
</feature>
<dbReference type="FunCoup" id="A0A540VGJ2">
    <property type="interactions" value="87"/>
</dbReference>
<feature type="domain" description="Aminoacyl-transfer RNA synthetases class-II family profile" evidence="10">
    <location>
        <begin position="38"/>
        <end position="345"/>
    </location>
</feature>
<reference evidence="11 12" key="1">
    <citation type="submission" date="2019-06" db="EMBL/GenBank/DDBJ databases">
        <title>Genome sequence of Litorilinea aerophila BAA-2444.</title>
        <authorList>
            <person name="Maclea K.S."/>
            <person name="Maurais E.G."/>
            <person name="Iannazzi L.C."/>
        </authorList>
    </citation>
    <scope>NUCLEOTIDE SEQUENCE [LARGE SCALE GENOMIC DNA]</scope>
    <source>
        <strain evidence="11 12">ATCC BAA-2444</strain>
    </source>
</reference>
<comment type="similarity">
    <text evidence="3 8">Belongs to the class-II aminoacyl-tRNA synthetase family. HisZ subfamily.</text>
</comment>
<comment type="pathway">
    <text evidence="2 8">Amino-acid biosynthesis; L-histidine biosynthesis; L-histidine from 5-phospho-alpha-D-ribose 1-diphosphate: step 1/9.</text>
</comment>
<dbReference type="PANTHER" id="PTHR43707:SF1">
    <property type="entry name" value="HISTIDINE--TRNA LIGASE, MITOCHONDRIAL-RELATED"/>
    <property type="match status" value="1"/>
</dbReference>
<comment type="miscellaneous">
    <text evidence="8">This function is generally fulfilled by the C-terminal part of HisG, which is missing in some bacteria such as this one.</text>
</comment>
<evidence type="ECO:0000256" key="9">
    <source>
        <dbReference type="PIRSR" id="PIRSR001549-1"/>
    </source>
</evidence>
<sequence length="446" mass="48832">MTVLTISPGDARIPQGVADYFWEEAYQRRQLEGQLLALFRRWGYGDVIPPMFEYADTLNIGASPRLQQEMYRFLDRDGHTLALRPDMTIPVARLVGARLHDWPMPQRFCYAGSVFRYTDPQAGRQREFFQAGVELVGANTPEADAEVLALTAHGLEAAGLTDFRLVVGQIQYFRGLLEALGLTPAQEQALQQAIDRNSAAELNDFLEQTPLPPEQQASVLALAELSGADVAQVLERAGRYCLNRAMAAALDNLRAISQALDAYGVGSRLYLDLTEIHNLGYYTGITFEVLAPQLGFPLASGGRYDNLVGAYGHPQPAVGVAIGLDRLLLARRLQERQSVSSPTRPIPPDLLVATGGDRGALAIVQQWREAGLRVAVDVNGRGEEALTMYARRLGIPRVLTWTGSGFHVRETAGDATGQPAFWPAEESFQRGQALLEQPAAHPRGTS</sequence>
<dbReference type="InterPro" id="IPR006195">
    <property type="entry name" value="aa-tRNA-synth_II"/>
</dbReference>
<evidence type="ECO:0000256" key="6">
    <source>
        <dbReference type="ARBA" id="ARBA00022490"/>
    </source>
</evidence>
<dbReference type="UniPathway" id="UPA00031">
    <property type="reaction ID" value="UER00006"/>
</dbReference>
<evidence type="ECO:0000256" key="7">
    <source>
        <dbReference type="ARBA" id="ARBA00025246"/>
    </source>
</evidence>
<dbReference type="InterPro" id="IPR045864">
    <property type="entry name" value="aa-tRNA-synth_II/BPL/LPL"/>
</dbReference>
<evidence type="ECO:0000313" key="11">
    <source>
        <dbReference type="EMBL" id="TQE95867.1"/>
    </source>
</evidence>
<keyword evidence="11" id="KW-0808">Transferase</keyword>
<dbReference type="Pfam" id="PF13393">
    <property type="entry name" value="tRNA-synt_His"/>
    <property type="match status" value="1"/>
</dbReference>
<feature type="binding site" evidence="9">
    <location>
        <position position="134"/>
    </location>
    <ligand>
        <name>L-histidine</name>
        <dbReference type="ChEBI" id="CHEBI:57595"/>
    </ligand>
</feature>
<evidence type="ECO:0000259" key="10">
    <source>
        <dbReference type="PROSITE" id="PS50862"/>
    </source>
</evidence>
<dbReference type="InterPro" id="IPR041715">
    <property type="entry name" value="HisRS-like_core"/>
</dbReference>
<keyword evidence="11" id="KW-0328">Glycosyltransferase</keyword>
<keyword evidence="8" id="KW-0028">Amino-acid biosynthesis</keyword>
<dbReference type="SUPFAM" id="SSF55681">
    <property type="entry name" value="Class II aaRS and biotin synthetases"/>
    <property type="match status" value="1"/>
</dbReference>
<dbReference type="GO" id="GO:0006427">
    <property type="term" value="P:histidyl-tRNA aminoacylation"/>
    <property type="evidence" value="ECO:0007669"/>
    <property type="project" value="TreeGrafter"/>
</dbReference>
<dbReference type="AlphaFoldDB" id="A0A540VGJ2"/>
<keyword evidence="6 8" id="KW-0963">Cytoplasm</keyword>
<dbReference type="Gene3D" id="3.30.930.10">
    <property type="entry name" value="Bira Bifunctional Protein, Domain 2"/>
    <property type="match status" value="1"/>
</dbReference>
<dbReference type="InterPro" id="IPR004517">
    <property type="entry name" value="HisZ"/>
</dbReference>
<dbReference type="InterPro" id="IPR004516">
    <property type="entry name" value="HisRS/HisZ"/>
</dbReference>
<evidence type="ECO:0000256" key="1">
    <source>
        <dbReference type="ARBA" id="ARBA00004496"/>
    </source>
</evidence>
<dbReference type="PIRSF" id="PIRSF001549">
    <property type="entry name" value="His-tRNA_synth"/>
    <property type="match status" value="1"/>
</dbReference>
<keyword evidence="8" id="KW-0368">Histidine biosynthesis</keyword>
<dbReference type="EMBL" id="VIGC01000011">
    <property type="protein sequence ID" value="TQE95867.1"/>
    <property type="molecule type" value="Genomic_DNA"/>
</dbReference>
<evidence type="ECO:0000256" key="5">
    <source>
        <dbReference type="ARBA" id="ARBA00020397"/>
    </source>
</evidence>
<feature type="binding site" evidence="9">
    <location>
        <begin position="281"/>
        <end position="282"/>
    </location>
    <ligand>
        <name>L-histidine</name>
        <dbReference type="ChEBI" id="CHEBI:57595"/>
    </ligand>
</feature>